<dbReference type="Pfam" id="PF05649">
    <property type="entry name" value="Peptidase_M13_N"/>
    <property type="match status" value="1"/>
</dbReference>
<keyword evidence="4" id="KW-0479">Metal-binding</keyword>
<evidence type="ECO:0000313" key="12">
    <source>
        <dbReference type="Proteomes" id="UP000278756"/>
    </source>
</evidence>
<dbReference type="GO" id="GO:0046872">
    <property type="term" value="F:metal ion binding"/>
    <property type="evidence" value="ECO:0007669"/>
    <property type="project" value="UniProtKB-KW"/>
</dbReference>
<keyword evidence="8" id="KW-0732">Signal</keyword>
<dbReference type="PANTHER" id="PTHR11733:SF167">
    <property type="entry name" value="FI17812P1-RELATED"/>
    <property type="match status" value="1"/>
</dbReference>
<evidence type="ECO:0000256" key="2">
    <source>
        <dbReference type="ARBA" id="ARBA00007357"/>
    </source>
</evidence>
<gene>
    <name evidence="11" type="ORF">EM6_3152</name>
</gene>
<evidence type="ECO:0000256" key="8">
    <source>
        <dbReference type="SAM" id="SignalP"/>
    </source>
</evidence>
<dbReference type="InterPro" id="IPR008753">
    <property type="entry name" value="Peptidase_M13_N"/>
</dbReference>
<keyword evidence="6" id="KW-0862">Zinc</keyword>
<protein>
    <submittedName>
        <fullName evidence="11">Peptidase, M13 family</fullName>
    </submittedName>
</protein>
<reference evidence="12" key="2">
    <citation type="journal article" date="2017" name="Plant Physiol. Biochem.">
        <title>Differential oxidative and antioxidative response of duckweed Lemna minor toward plant growth promoting/inhibiting bacteria.</title>
        <authorList>
            <person name="Ishizawa H."/>
            <person name="Kuroda M."/>
            <person name="Morikawa M."/>
            <person name="Ike M."/>
        </authorList>
    </citation>
    <scope>NUCLEOTIDE SEQUENCE [LARGE SCALE GENOMIC DNA]</scope>
    <source>
        <strain evidence="12">M6</strain>
    </source>
</reference>
<keyword evidence="5" id="KW-0378">Hydrolase</keyword>
<dbReference type="PANTHER" id="PTHR11733">
    <property type="entry name" value="ZINC METALLOPROTEASE FAMILY M13 NEPRILYSIN-RELATED"/>
    <property type="match status" value="1"/>
</dbReference>
<evidence type="ECO:0000259" key="9">
    <source>
        <dbReference type="Pfam" id="PF01431"/>
    </source>
</evidence>
<dbReference type="Gene3D" id="1.10.1380.10">
    <property type="entry name" value="Neutral endopeptidase , domain2"/>
    <property type="match status" value="1"/>
</dbReference>
<dbReference type="EMBL" id="AP018828">
    <property type="protein sequence ID" value="BBF82511.1"/>
    <property type="molecule type" value="Genomic_DNA"/>
</dbReference>
<keyword evidence="7" id="KW-0482">Metalloprotease</keyword>
<dbReference type="CDD" id="cd08662">
    <property type="entry name" value="M13"/>
    <property type="match status" value="1"/>
</dbReference>
<dbReference type="InterPro" id="IPR000718">
    <property type="entry name" value="Peptidase_M13"/>
</dbReference>
<dbReference type="RefSeq" id="WP_126424092.1">
    <property type="nucleotide sequence ID" value="NZ_AP018828.1"/>
</dbReference>
<evidence type="ECO:0000256" key="1">
    <source>
        <dbReference type="ARBA" id="ARBA00001947"/>
    </source>
</evidence>
<organism evidence="11 12">
    <name type="scientific">Asticcacaulis excentricus</name>
    <dbReference type="NCBI Taxonomy" id="78587"/>
    <lineage>
        <taxon>Bacteria</taxon>
        <taxon>Pseudomonadati</taxon>
        <taxon>Pseudomonadota</taxon>
        <taxon>Alphaproteobacteria</taxon>
        <taxon>Caulobacterales</taxon>
        <taxon>Caulobacteraceae</taxon>
        <taxon>Asticcacaulis</taxon>
    </lineage>
</organism>
<evidence type="ECO:0000313" key="11">
    <source>
        <dbReference type="EMBL" id="BBF82511.1"/>
    </source>
</evidence>
<sequence>MRKTILLTTALSLSLFTAAAQAEDRTCLDDHCFLQSLSSLDALGLKADTLTGGNTGSDSTVAQTFGTWGFDVKGMDTSVNPGDNFFRYANGKAIDAIVIPSDRTSYGAFAALRNLSDNRLKAIIDELSAKPGLTGDDKKIADLYNSMMDVSTRNALDIAPLAPSLTKIRAIKTKSDMAAYMGGVMGQFGSSVFAPAIFDDQKNPQINILYMFQSGLTLPDRNYYLEDSFKEKKALYEAYVTDVLRMVGYPDAAKTAKDIVAFETEIAKVSWTRIESRDDDKTYNPMTAKEIAAFAPGFDFPTFFKAAKLDKAKKIVVAQNTAFPKIAKVYADTPLETIKAWQTFKTVNEAAPYLSERFSTRAWEFNSRDLSGAKAQRPLWKRAISVTEGALGEALGKAYVERYFPAESKTMMEKLVADLKTAMGKRIDGLDWMSAETKAKAHEKLGKFGVKIGYPDKWKDYSGLEIKAGDLFGNITRNGEFEWADSLNKLDKPVDPLEWGMTPQTVNAYYSPTRNEIVFPAAILQPPFFDPKADAAVNYGAIGGVIGHEITHGFDDQGRKSDGDGVLRDWWTAEDAAKFDAKAKVFGAQYDTYEPVPGAKVQGGLTMGENIADLGGVLMGLTAYRLSHPDGGPVLDGFTGDQRVFFGFAGVWASKYREDAIRQQVVSDPHSPAEFRVIGPMRNIDDWYKAFGVTSGKYYLKPEDRVRIW</sequence>
<dbReference type="SUPFAM" id="SSF55486">
    <property type="entry name" value="Metalloproteases ('zincins'), catalytic domain"/>
    <property type="match status" value="1"/>
</dbReference>
<evidence type="ECO:0000256" key="5">
    <source>
        <dbReference type="ARBA" id="ARBA00022801"/>
    </source>
</evidence>
<dbReference type="Gene3D" id="3.40.390.10">
    <property type="entry name" value="Collagenase (Catalytic Domain)"/>
    <property type="match status" value="1"/>
</dbReference>
<dbReference type="PROSITE" id="PS51885">
    <property type="entry name" value="NEPRILYSIN"/>
    <property type="match status" value="1"/>
</dbReference>
<comment type="similarity">
    <text evidence="2">Belongs to the peptidase M13 family.</text>
</comment>
<evidence type="ECO:0000256" key="4">
    <source>
        <dbReference type="ARBA" id="ARBA00022723"/>
    </source>
</evidence>
<dbReference type="AlphaFoldDB" id="A0A3G9G979"/>
<name>A0A3G9G979_9CAUL</name>
<feature type="chain" id="PRO_5018302152" evidence="8">
    <location>
        <begin position="23"/>
        <end position="709"/>
    </location>
</feature>
<evidence type="ECO:0000259" key="10">
    <source>
        <dbReference type="Pfam" id="PF05649"/>
    </source>
</evidence>
<dbReference type="GO" id="GO:0016485">
    <property type="term" value="P:protein processing"/>
    <property type="evidence" value="ECO:0007669"/>
    <property type="project" value="TreeGrafter"/>
</dbReference>
<dbReference type="InterPro" id="IPR042089">
    <property type="entry name" value="Peptidase_M13_dom_2"/>
</dbReference>
<dbReference type="GO" id="GO:0004222">
    <property type="term" value="F:metalloendopeptidase activity"/>
    <property type="evidence" value="ECO:0007669"/>
    <property type="project" value="InterPro"/>
</dbReference>
<evidence type="ECO:0000256" key="3">
    <source>
        <dbReference type="ARBA" id="ARBA00022670"/>
    </source>
</evidence>
<dbReference type="InterPro" id="IPR018497">
    <property type="entry name" value="Peptidase_M13_C"/>
</dbReference>
<proteinExistence type="inferred from homology"/>
<keyword evidence="3" id="KW-0645">Protease</keyword>
<dbReference type="GO" id="GO:0005886">
    <property type="term" value="C:plasma membrane"/>
    <property type="evidence" value="ECO:0007669"/>
    <property type="project" value="TreeGrafter"/>
</dbReference>
<feature type="domain" description="Peptidase M13 N-terminal" evidence="10">
    <location>
        <begin position="81"/>
        <end position="455"/>
    </location>
</feature>
<dbReference type="OrthoDB" id="9775677at2"/>
<reference evidence="12" key="1">
    <citation type="journal article" date="2017" name="Biotechnol. Biofuels">
        <title>Evaluation of environmental bacterial communities as a factor affecting the growth of duckweed Lemna minor.</title>
        <authorList>
            <person name="Ishizawa H."/>
            <person name="Kuroda M."/>
            <person name="Morikawa M."/>
            <person name="Ike M."/>
        </authorList>
    </citation>
    <scope>NUCLEOTIDE SEQUENCE [LARGE SCALE GENOMIC DNA]</scope>
    <source>
        <strain evidence="12">M6</strain>
    </source>
</reference>
<dbReference type="InterPro" id="IPR024079">
    <property type="entry name" value="MetalloPept_cat_dom_sf"/>
</dbReference>
<feature type="signal peptide" evidence="8">
    <location>
        <begin position="1"/>
        <end position="22"/>
    </location>
</feature>
<dbReference type="Pfam" id="PF01431">
    <property type="entry name" value="Peptidase_M13"/>
    <property type="match status" value="1"/>
</dbReference>
<comment type="cofactor">
    <cofactor evidence="1">
        <name>Zn(2+)</name>
        <dbReference type="ChEBI" id="CHEBI:29105"/>
    </cofactor>
</comment>
<feature type="domain" description="Peptidase M13 C-terminal" evidence="9">
    <location>
        <begin position="507"/>
        <end position="703"/>
    </location>
</feature>
<evidence type="ECO:0000256" key="7">
    <source>
        <dbReference type="ARBA" id="ARBA00023049"/>
    </source>
</evidence>
<dbReference type="PRINTS" id="PR00786">
    <property type="entry name" value="NEPRILYSIN"/>
</dbReference>
<accession>A0A3G9G979</accession>
<evidence type="ECO:0000256" key="6">
    <source>
        <dbReference type="ARBA" id="ARBA00022833"/>
    </source>
</evidence>
<dbReference type="Proteomes" id="UP000278756">
    <property type="component" value="Chromosome 2"/>
</dbReference>